<dbReference type="GO" id="GO:0005615">
    <property type="term" value="C:extracellular space"/>
    <property type="evidence" value="ECO:0007669"/>
    <property type="project" value="TreeGrafter"/>
</dbReference>
<dbReference type="AlphaFoldDB" id="A0AAV2H847"/>
<organism evidence="7 8">
    <name type="scientific">Lymnaea stagnalis</name>
    <name type="common">Great pond snail</name>
    <name type="synonym">Helix stagnalis</name>
    <dbReference type="NCBI Taxonomy" id="6523"/>
    <lineage>
        <taxon>Eukaryota</taxon>
        <taxon>Metazoa</taxon>
        <taxon>Spiralia</taxon>
        <taxon>Lophotrochozoa</taxon>
        <taxon>Mollusca</taxon>
        <taxon>Gastropoda</taxon>
        <taxon>Heterobranchia</taxon>
        <taxon>Euthyneura</taxon>
        <taxon>Panpulmonata</taxon>
        <taxon>Hygrophila</taxon>
        <taxon>Lymnaeoidea</taxon>
        <taxon>Lymnaeidae</taxon>
        <taxon>Lymnaea</taxon>
    </lineage>
</organism>
<evidence type="ECO:0000256" key="1">
    <source>
        <dbReference type="ARBA" id="ARBA00004613"/>
    </source>
</evidence>
<keyword evidence="4" id="KW-0964">Secreted</keyword>
<evidence type="ECO:0008006" key="9">
    <source>
        <dbReference type="Google" id="ProtNLM"/>
    </source>
</evidence>
<evidence type="ECO:0000256" key="4">
    <source>
        <dbReference type="ARBA" id="ARBA00022525"/>
    </source>
</evidence>
<keyword evidence="3" id="KW-0217">Developmental protein</keyword>
<accession>A0AAV2H847</accession>
<sequence length="411" mass="45823">MKFSIEGGGVNSTATSDVAWPALVSGQPEATMQLYLSSILLGIHVVNSVMATFQVPVTSKGTTSKTHQSGTNERHHPGTLADDLHRYPRKKDLKVDKLKRRLGEEFDPFWMSIELPDDFLDIQVKRNPEKSLQDEMKSLNLTALERALDGKYGSDKGSGDGPVEGEDTVRGIMALLQTWMVQHATCPVYYKWVDNGLLYWPRWVRSALCSLNSLSRSVAPDTLAPPPRAESCSWPPGMHCVPAEAKKLKLLRWTCRNSKTANRVNRFRLTETSDDDNRLDGRGGGDADFGRDRPLSDETVGDHAPQNNASSANATSRMIDLLKNANLTKSGPYSSQEINRIRALLQAQQGGQVGSADPPRSSSDRRQTLDESNDTESWNQVSRRQRKRQQNTKCNWKKVPYPVTDDCYCSC</sequence>
<dbReference type="InterPro" id="IPR008717">
    <property type="entry name" value="Noggin"/>
</dbReference>
<keyword evidence="5" id="KW-0732">Signal</keyword>
<comment type="subcellular location">
    <subcellularLocation>
        <location evidence="1">Secreted</location>
    </subcellularLocation>
</comment>
<name>A0AAV2H847_LYMST</name>
<reference evidence="7 8" key="1">
    <citation type="submission" date="2024-04" db="EMBL/GenBank/DDBJ databases">
        <authorList>
            <consortium name="Genoscope - CEA"/>
            <person name="William W."/>
        </authorList>
    </citation>
    <scope>NUCLEOTIDE SEQUENCE [LARGE SCALE GENOMIC DNA]</scope>
</reference>
<evidence type="ECO:0000256" key="6">
    <source>
        <dbReference type="SAM" id="MobiDB-lite"/>
    </source>
</evidence>
<dbReference type="Gene3D" id="2.10.90.10">
    <property type="entry name" value="Cystine-knot cytokines"/>
    <property type="match status" value="2"/>
</dbReference>
<dbReference type="InterPro" id="IPR029034">
    <property type="entry name" value="Cystine-knot_cytokine"/>
</dbReference>
<keyword evidence="8" id="KW-1185">Reference proteome</keyword>
<feature type="region of interest" description="Disordered" evidence="6">
    <location>
        <begin position="58"/>
        <end position="83"/>
    </location>
</feature>
<comment type="caution">
    <text evidence="7">The sequence shown here is derived from an EMBL/GenBank/DDBJ whole genome shotgun (WGS) entry which is preliminary data.</text>
</comment>
<evidence type="ECO:0000256" key="3">
    <source>
        <dbReference type="ARBA" id="ARBA00022473"/>
    </source>
</evidence>
<dbReference type="GO" id="GO:0009953">
    <property type="term" value="P:dorsal/ventral pattern formation"/>
    <property type="evidence" value="ECO:0007669"/>
    <property type="project" value="TreeGrafter"/>
</dbReference>
<evidence type="ECO:0000313" key="8">
    <source>
        <dbReference type="Proteomes" id="UP001497497"/>
    </source>
</evidence>
<feature type="compositionally biased region" description="Basic and acidic residues" evidence="6">
    <location>
        <begin position="273"/>
        <end position="296"/>
    </location>
</feature>
<feature type="region of interest" description="Disordered" evidence="6">
    <location>
        <begin position="348"/>
        <end position="391"/>
    </location>
</feature>
<dbReference type="GO" id="GO:0045596">
    <property type="term" value="P:negative regulation of cell differentiation"/>
    <property type="evidence" value="ECO:0007669"/>
    <property type="project" value="InterPro"/>
</dbReference>
<evidence type="ECO:0000256" key="2">
    <source>
        <dbReference type="ARBA" id="ARBA00007480"/>
    </source>
</evidence>
<feature type="compositionally biased region" description="Polar residues" evidence="6">
    <location>
        <begin position="58"/>
        <end position="71"/>
    </location>
</feature>
<comment type="similarity">
    <text evidence="2">Belongs to the noggin family.</text>
</comment>
<dbReference type="Gene3D" id="1.10.287.520">
    <property type="entry name" value="Helix hairpin bin"/>
    <property type="match status" value="1"/>
</dbReference>
<dbReference type="Proteomes" id="UP001497497">
    <property type="component" value="Unassembled WGS sequence"/>
</dbReference>
<dbReference type="Pfam" id="PF05806">
    <property type="entry name" value="Noggin"/>
    <property type="match status" value="1"/>
</dbReference>
<evidence type="ECO:0000313" key="7">
    <source>
        <dbReference type="EMBL" id="CAL1529883.1"/>
    </source>
</evidence>
<evidence type="ECO:0000256" key="5">
    <source>
        <dbReference type="ARBA" id="ARBA00022729"/>
    </source>
</evidence>
<feature type="compositionally biased region" description="Basic and acidic residues" evidence="6">
    <location>
        <begin position="72"/>
        <end position="83"/>
    </location>
</feature>
<dbReference type="GO" id="GO:0030514">
    <property type="term" value="P:negative regulation of BMP signaling pathway"/>
    <property type="evidence" value="ECO:0007669"/>
    <property type="project" value="InterPro"/>
</dbReference>
<proteinExistence type="inferred from homology"/>
<dbReference type="SUPFAM" id="SSF57501">
    <property type="entry name" value="Cystine-knot cytokines"/>
    <property type="match status" value="1"/>
</dbReference>
<dbReference type="PANTHER" id="PTHR10494:SF6">
    <property type="entry name" value="NOGGIN"/>
    <property type="match status" value="1"/>
</dbReference>
<gene>
    <name evidence="7" type="ORF">GSLYS_00004016001</name>
</gene>
<dbReference type="PANTHER" id="PTHR10494">
    <property type="entry name" value="BONE MORPHOGENETIC PROTEIN INHIBITOR, NOGGIN"/>
    <property type="match status" value="1"/>
</dbReference>
<feature type="region of interest" description="Disordered" evidence="6">
    <location>
        <begin position="273"/>
        <end position="313"/>
    </location>
</feature>
<dbReference type="EMBL" id="CAXITT010000057">
    <property type="protein sequence ID" value="CAL1529883.1"/>
    <property type="molecule type" value="Genomic_DNA"/>
</dbReference>
<protein>
    <recommendedName>
        <fullName evidence="9">Noggin</fullName>
    </recommendedName>
</protein>